<reference evidence="8" key="2">
    <citation type="journal article" date="2016" name="Mol. Ecol.">
        <title>Population genomics of the filarial nematode parasite Wuchereria bancrofti from mosquitoes.</title>
        <authorList>
            <person name="Small S.T."/>
            <person name="Reimer L.J."/>
            <person name="Tisch D.J."/>
            <person name="King C.L."/>
            <person name="Christensen B.M."/>
            <person name="Siba P.M."/>
            <person name="Kazura J.W."/>
            <person name="Serre D."/>
            <person name="Zimmerman P.A."/>
        </authorList>
    </citation>
    <scope>NUCLEOTIDE SEQUENCE</scope>
    <source>
        <strain evidence="8">pt0022</strain>
    </source>
</reference>
<evidence type="ECO:0000256" key="3">
    <source>
        <dbReference type="ARBA" id="ARBA00023127"/>
    </source>
</evidence>
<feature type="region of interest" description="Disordered" evidence="6">
    <location>
        <begin position="387"/>
        <end position="406"/>
    </location>
</feature>
<dbReference type="GO" id="GO:0006357">
    <property type="term" value="P:regulation of transcription by RNA polymerase II"/>
    <property type="evidence" value="ECO:0007669"/>
    <property type="project" value="InterPro"/>
</dbReference>
<sequence length="796" mass="88617">MCSLSSTDELGLRRLLAMSAAGVTADISSSQATASGERQSAAAASASASSPSSSRWIFTHEQLMRVPSVREGMSPEEELKRRRVSASTIHQMADRLNHESRVRISQLCICAAMMHMHRFFVFHSFFKFDPRDIAAACLFLAGKSEECPRKLDHVVRVWWAIKFPHSPNLDNNRLHEASQLIVTLENLVLQTIAFDLSVDIPHPYVLTHMQKFARDASGNRRISEIAYWFASDMLHMTNWGVRYTAKAIACVCIQMACLWAEFEIQTTPDEAPWYKQVDPTMTLDKLLKLTEEFSRIYKTHGESLNIKKYAMRSSLRETSTPQNVNQPQLQSPQQPSSQQHRQGQNQVAPSIATLPPPPVAPQLNAAVAVKGAEPTRRIDLSDYKLRNNAAQQQQQPSSSQNSVVQTQRRNFMRPDVLPQTANKGLDLPLPPIIANERQLNQNKLDQVIVKPNEARVAQLSKSGALKQMTSQKPVITNVSKPLQSIRQTTLTSEQERHKKPKPDDYDKDLKHRRIEKTITEGSHHRKRPYENIVASNQLDSGSTIEAIPVTNVTSTPKSGTPKAAERHNPVTPLNHMTCGGYNITSRSREETTSQSFKRDNNSTNSSNRGRDESIPSRQRDDVTALKRARQTAPLIALLPTPPVSSAASVITNLQSSKYNLSTVQPNRSNHIADGTHRANATANWSVTSDYYMGSSSSNASRFAQSSGSSNHRHYSSSSAGRTKSREPLLSTPDTGNSYYKRSRLRPSSPATATISNTYRQSQRPPSPENRAGSSYSTLPPPPLPPQNEELEDGEVL</sequence>
<keyword evidence="3" id="KW-0195">Cyclin</keyword>
<feature type="region of interest" description="Disordered" evidence="6">
    <location>
        <begin position="314"/>
        <end position="359"/>
    </location>
</feature>
<reference evidence="9" key="3">
    <citation type="submission" date="2024-02" db="UniProtKB">
        <authorList>
            <consortium name="WormBaseParasite"/>
        </authorList>
    </citation>
    <scope>IDENTIFICATION</scope>
    <source>
        <strain evidence="9">pt0022</strain>
    </source>
</reference>
<dbReference type="FunFam" id="1.10.472.10:FF:000181">
    <property type="entry name" value="Protein CBR-CIT-1.1"/>
    <property type="match status" value="1"/>
</dbReference>
<organism evidence="8 9">
    <name type="scientific">Wuchereria bancrofti</name>
    <dbReference type="NCBI Taxonomy" id="6293"/>
    <lineage>
        <taxon>Eukaryota</taxon>
        <taxon>Metazoa</taxon>
        <taxon>Ecdysozoa</taxon>
        <taxon>Nematoda</taxon>
        <taxon>Chromadorea</taxon>
        <taxon>Rhabditida</taxon>
        <taxon>Spirurina</taxon>
        <taxon>Spiruromorpha</taxon>
        <taxon>Filarioidea</taxon>
        <taxon>Onchocercidae</taxon>
        <taxon>Wuchereria</taxon>
    </lineage>
</organism>
<accession>A0AAF5PQ86</accession>
<protein>
    <recommendedName>
        <fullName evidence="7">Cyclin N-terminal domain-containing protein</fullName>
    </recommendedName>
</protein>
<evidence type="ECO:0000256" key="2">
    <source>
        <dbReference type="ARBA" id="ARBA00023015"/>
    </source>
</evidence>
<dbReference type="WBParaSite" id="mrna-Wban_04121">
    <property type="protein sequence ID" value="mrna-Wban_04121"/>
    <property type="gene ID" value="Wban_04121"/>
</dbReference>
<name>A0AAF5PQ86_WUCBA</name>
<evidence type="ECO:0000256" key="1">
    <source>
        <dbReference type="ARBA" id="ARBA00008638"/>
    </source>
</evidence>
<evidence type="ECO:0000256" key="5">
    <source>
        <dbReference type="ARBA" id="ARBA00056850"/>
    </source>
</evidence>
<keyword evidence="4" id="KW-0804">Transcription</keyword>
<dbReference type="PANTHER" id="PTHR10026">
    <property type="entry name" value="CYCLIN"/>
    <property type="match status" value="1"/>
</dbReference>
<feature type="domain" description="Cyclin N-terminal" evidence="7">
    <location>
        <begin position="100"/>
        <end position="197"/>
    </location>
</feature>
<feature type="region of interest" description="Disordered" evidence="6">
    <location>
        <begin position="551"/>
        <end position="626"/>
    </location>
</feature>
<evidence type="ECO:0000313" key="8">
    <source>
        <dbReference type="Proteomes" id="UP000093561"/>
    </source>
</evidence>
<proteinExistence type="inferred from homology"/>
<feature type="compositionally biased region" description="Low complexity" evidence="6">
    <location>
        <begin position="391"/>
        <end position="406"/>
    </location>
</feature>
<dbReference type="Pfam" id="PF00134">
    <property type="entry name" value="Cyclin_N"/>
    <property type="match status" value="1"/>
</dbReference>
<feature type="region of interest" description="Disordered" evidence="6">
    <location>
        <begin position="693"/>
        <end position="796"/>
    </location>
</feature>
<feature type="compositionally biased region" description="Polar residues" evidence="6">
    <location>
        <begin position="748"/>
        <end position="763"/>
    </location>
</feature>
<reference evidence="8" key="1">
    <citation type="submission" date="2015-03" db="EMBL/GenBank/DDBJ databases">
        <title>Wuchereria bancrofti Genome Sequencing Papua New Guinea Strain.</title>
        <authorList>
            <person name="Small S.T."/>
            <person name="Serre D."/>
            <person name="Zimmerman P.A."/>
        </authorList>
    </citation>
    <scope>NUCLEOTIDE SEQUENCE [LARGE SCALE GENOMIC DNA]</scope>
    <source>
        <strain evidence="8">pt0022</strain>
    </source>
</reference>
<dbReference type="Pfam" id="PF21797">
    <property type="entry name" value="CycT2-like_C"/>
    <property type="match status" value="1"/>
</dbReference>
<keyword evidence="2" id="KW-0805">Transcription regulation</keyword>
<dbReference type="InterPro" id="IPR036915">
    <property type="entry name" value="Cyclin-like_sf"/>
</dbReference>
<feature type="compositionally biased region" description="Low complexity" evidence="6">
    <location>
        <begin position="321"/>
        <end position="346"/>
    </location>
</feature>
<dbReference type="AlphaFoldDB" id="A0AAF5PQ86"/>
<evidence type="ECO:0000256" key="4">
    <source>
        <dbReference type="ARBA" id="ARBA00023163"/>
    </source>
</evidence>
<feature type="compositionally biased region" description="Polar residues" evidence="6">
    <location>
        <begin position="478"/>
        <end position="492"/>
    </location>
</feature>
<feature type="compositionally biased region" description="Basic and acidic residues" evidence="6">
    <location>
        <begin position="608"/>
        <end position="624"/>
    </location>
</feature>
<comment type="function">
    <text evidence="5">Regulatory subunit of the cyclin-dependent kinase pair (CDK9/cyclin T) complex, also called positive transcription elongation factor B (P-TEFb), which is proposed to facilitate the transition from abortive to production elongation by phosphorylating the CTD (carboxy-terminal domain) of the large subunit of RNA polymerase II (RNAP II).</text>
</comment>
<dbReference type="Gene3D" id="1.10.472.10">
    <property type="entry name" value="Cyclin-like"/>
    <property type="match status" value="2"/>
</dbReference>
<dbReference type="InterPro" id="IPR043198">
    <property type="entry name" value="Cyclin/Ssn8"/>
</dbReference>
<feature type="compositionally biased region" description="Low complexity" evidence="6">
    <location>
        <begin position="693"/>
        <end position="709"/>
    </location>
</feature>
<dbReference type="Proteomes" id="UP000093561">
    <property type="component" value="Unassembled WGS sequence"/>
</dbReference>
<feature type="compositionally biased region" description="Basic and acidic residues" evidence="6">
    <location>
        <begin position="586"/>
        <end position="600"/>
    </location>
</feature>
<dbReference type="SUPFAM" id="SSF47954">
    <property type="entry name" value="Cyclin-like"/>
    <property type="match status" value="2"/>
</dbReference>
<evidence type="ECO:0000256" key="6">
    <source>
        <dbReference type="SAM" id="MobiDB-lite"/>
    </source>
</evidence>
<dbReference type="GO" id="GO:0016538">
    <property type="term" value="F:cyclin-dependent protein serine/threonine kinase regulator activity"/>
    <property type="evidence" value="ECO:0007669"/>
    <property type="project" value="InterPro"/>
</dbReference>
<evidence type="ECO:0000259" key="7">
    <source>
        <dbReference type="Pfam" id="PF00134"/>
    </source>
</evidence>
<dbReference type="InterPro" id="IPR006671">
    <property type="entry name" value="Cyclin_N"/>
</dbReference>
<feature type="compositionally biased region" description="Basic and acidic residues" evidence="6">
    <location>
        <begin position="493"/>
        <end position="507"/>
    </location>
</feature>
<comment type="similarity">
    <text evidence="1">Belongs to the cyclin family. Cyclin C subfamily.</text>
</comment>
<evidence type="ECO:0000313" key="9">
    <source>
        <dbReference type="WBParaSite" id="mrna-Wban_04121"/>
    </source>
</evidence>
<feature type="region of interest" description="Disordered" evidence="6">
    <location>
        <begin position="478"/>
        <end position="507"/>
    </location>
</feature>